<name>A0ABP3JBS5_9ACTN</name>
<dbReference type="Proteomes" id="UP001500909">
    <property type="component" value="Unassembled WGS sequence"/>
</dbReference>
<comment type="caution">
    <text evidence="2">The sequence shown here is derived from an EMBL/GenBank/DDBJ whole genome shotgun (WGS) entry which is preliminary data.</text>
</comment>
<feature type="compositionally biased region" description="Low complexity" evidence="1">
    <location>
        <begin position="35"/>
        <end position="54"/>
    </location>
</feature>
<evidence type="ECO:0000313" key="2">
    <source>
        <dbReference type="EMBL" id="GAA0448149.1"/>
    </source>
</evidence>
<keyword evidence="3" id="KW-1185">Reference proteome</keyword>
<organism evidence="2 3">
    <name type="scientific">Streptomyces olivaceiscleroticus</name>
    <dbReference type="NCBI Taxonomy" id="68245"/>
    <lineage>
        <taxon>Bacteria</taxon>
        <taxon>Bacillati</taxon>
        <taxon>Actinomycetota</taxon>
        <taxon>Actinomycetes</taxon>
        <taxon>Kitasatosporales</taxon>
        <taxon>Streptomycetaceae</taxon>
        <taxon>Streptomyces</taxon>
    </lineage>
</organism>
<proteinExistence type="predicted"/>
<protein>
    <recommendedName>
        <fullName evidence="4">Cell envelope biogenesis protein OmpA</fullName>
    </recommendedName>
</protein>
<dbReference type="RefSeq" id="WP_346093319.1">
    <property type="nucleotide sequence ID" value="NZ_BAAABY010000009.1"/>
</dbReference>
<feature type="region of interest" description="Disordered" evidence="1">
    <location>
        <begin position="1"/>
        <end position="54"/>
    </location>
</feature>
<evidence type="ECO:0008006" key="4">
    <source>
        <dbReference type="Google" id="ProtNLM"/>
    </source>
</evidence>
<evidence type="ECO:0000313" key="3">
    <source>
        <dbReference type="Proteomes" id="UP001500909"/>
    </source>
</evidence>
<gene>
    <name evidence="2" type="ORF">GCM10010361_10080</name>
</gene>
<reference evidence="3" key="1">
    <citation type="journal article" date="2019" name="Int. J. Syst. Evol. Microbiol.">
        <title>The Global Catalogue of Microorganisms (GCM) 10K type strain sequencing project: providing services to taxonomists for standard genome sequencing and annotation.</title>
        <authorList>
            <consortium name="The Broad Institute Genomics Platform"/>
            <consortium name="The Broad Institute Genome Sequencing Center for Infectious Disease"/>
            <person name="Wu L."/>
            <person name="Ma J."/>
        </authorList>
    </citation>
    <scope>NUCLEOTIDE SEQUENCE [LARGE SCALE GENOMIC DNA]</scope>
    <source>
        <strain evidence="3">JCM 4805</strain>
    </source>
</reference>
<feature type="region of interest" description="Disordered" evidence="1">
    <location>
        <begin position="134"/>
        <end position="172"/>
    </location>
</feature>
<evidence type="ECO:0000256" key="1">
    <source>
        <dbReference type="SAM" id="MobiDB-lite"/>
    </source>
</evidence>
<dbReference type="EMBL" id="BAAABY010000009">
    <property type="protein sequence ID" value="GAA0448149.1"/>
    <property type="molecule type" value="Genomic_DNA"/>
</dbReference>
<accession>A0ABP3JBS5</accession>
<feature type="compositionally biased region" description="Low complexity" evidence="1">
    <location>
        <begin position="134"/>
        <end position="155"/>
    </location>
</feature>
<sequence length="172" mass="18482">MFQTRHQSPYQPPSPRPARSASRAAARPHSRPVSRARSAAPADRAASPATAPATADVLRTIRDSRTPVFVTVRAGGRRRYGYWQPYDSRTNKGGCYVALPTAVCDELYSAGRLALGEPLEDPTKTTYRVLPTSAPTEPARIAAAPARLPATPARAVSRTPAPARARDQRLAA</sequence>